<feature type="binding site" evidence="8">
    <location>
        <position position="163"/>
    </location>
    <ligand>
        <name>Fe cation</name>
        <dbReference type="ChEBI" id="CHEBI:24875"/>
        <note>catalytic</note>
    </ligand>
</feature>
<evidence type="ECO:0000313" key="10">
    <source>
        <dbReference type="EMBL" id="SZF04119.1"/>
    </source>
</evidence>
<keyword evidence="5 9" id="KW-0560">Oxidoreductase</keyword>
<dbReference type="AlphaFoldDB" id="A0A383UWG7"/>
<accession>A0A383UWG7</accession>
<reference evidence="10 11" key="1">
    <citation type="submission" date="2017-11" db="EMBL/GenBank/DDBJ databases">
        <authorList>
            <person name="Kracher B."/>
        </authorList>
    </citation>
    <scope>NUCLEOTIDE SEQUENCE [LARGE SCALE GENOMIC DNA]</scope>
    <source>
        <strain evidence="10 11">RACE1</strain>
    </source>
</reference>
<evidence type="ECO:0000256" key="6">
    <source>
        <dbReference type="ARBA" id="ARBA00023004"/>
    </source>
</evidence>
<dbReference type="VEuPathDB" id="FungiDB:BLGHR1_14915"/>
<gene>
    <name evidence="10" type="ORF">BLGHR1_14915</name>
</gene>
<proteinExistence type="inferred from homology"/>
<dbReference type="InterPro" id="IPR010300">
    <property type="entry name" value="CDO_1"/>
</dbReference>
<evidence type="ECO:0000256" key="4">
    <source>
        <dbReference type="ARBA" id="ARBA00022964"/>
    </source>
</evidence>
<evidence type="ECO:0000256" key="5">
    <source>
        <dbReference type="ARBA" id="ARBA00023002"/>
    </source>
</evidence>
<organism evidence="10 11">
    <name type="scientific">Blumeria hordei</name>
    <name type="common">Barley powdery mildew</name>
    <name type="synonym">Blumeria graminis f. sp. hordei</name>
    <dbReference type="NCBI Taxonomy" id="2867405"/>
    <lineage>
        <taxon>Eukaryota</taxon>
        <taxon>Fungi</taxon>
        <taxon>Dikarya</taxon>
        <taxon>Ascomycota</taxon>
        <taxon>Pezizomycotina</taxon>
        <taxon>Leotiomycetes</taxon>
        <taxon>Erysiphales</taxon>
        <taxon>Erysiphaceae</taxon>
        <taxon>Blumeria</taxon>
    </lineage>
</organism>
<evidence type="ECO:0000256" key="3">
    <source>
        <dbReference type="ARBA" id="ARBA00022723"/>
    </source>
</evidence>
<sequence length="273" mass="30590">MNVYPNLTTAVKSRGSLGLTLNFCRCITSGTKISHARKPNQHRSYKVSSPAGIRLSLISVLPEFILHEPKELLASGITTFLPPRSGFRGLVESLSTTLKTTNPPSISRLRALLRAYNSDSLEWSKFAQADATKQYTRNLVYEVPNLFNLLLLVWTPCKASPIHDHTDSHCLMKILKGNLRERRYGIPHASYNCPLVQTSDLNYGLNKVAYMSDKLGVHEISNQSQSEYAVSLHLYFPPNAALRGCKVYNVKTGEYNHTMPTTYDSIVEPNSIF</sequence>
<feature type="binding site" evidence="8">
    <location>
        <position position="165"/>
    </location>
    <ligand>
        <name>Fe cation</name>
        <dbReference type="ChEBI" id="CHEBI:24875"/>
        <note>catalytic</note>
    </ligand>
</feature>
<dbReference type="Gene3D" id="2.60.120.10">
    <property type="entry name" value="Jelly Rolls"/>
    <property type="match status" value="1"/>
</dbReference>
<evidence type="ECO:0000256" key="9">
    <source>
        <dbReference type="RuleBase" id="RU366010"/>
    </source>
</evidence>
<dbReference type="GO" id="GO:0017172">
    <property type="term" value="F:cysteine dioxygenase activity"/>
    <property type="evidence" value="ECO:0007669"/>
    <property type="project" value="UniProtKB-UniRule"/>
</dbReference>
<feature type="binding site" evidence="8">
    <location>
        <position position="218"/>
    </location>
    <ligand>
        <name>Fe cation</name>
        <dbReference type="ChEBI" id="CHEBI:24875"/>
        <note>catalytic</note>
    </ligand>
</feature>
<feature type="cross-link" description="3'-(S-cysteinyl)-tyrosine (Cys-Tyr)" evidence="7">
    <location>
        <begin position="170"/>
        <end position="235"/>
    </location>
</feature>
<comment type="cofactor">
    <cofactor evidence="9">
        <name>Fe cation</name>
        <dbReference type="ChEBI" id="CHEBI:24875"/>
    </cofactor>
    <text evidence="9">Binds 1 Fe cation per subunit.</text>
</comment>
<dbReference type="Pfam" id="PF05995">
    <property type="entry name" value="CDO_I"/>
    <property type="match status" value="1"/>
</dbReference>
<evidence type="ECO:0000313" key="11">
    <source>
        <dbReference type="Proteomes" id="UP000275772"/>
    </source>
</evidence>
<dbReference type="CDD" id="cd10548">
    <property type="entry name" value="cupin_CDO"/>
    <property type="match status" value="1"/>
</dbReference>
<dbReference type="InterPro" id="IPR014710">
    <property type="entry name" value="RmlC-like_jellyroll"/>
</dbReference>
<dbReference type="PANTHER" id="PTHR12918:SF1">
    <property type="entry name" value="CYSTEINE DIOXYGENASE TYPE 1"/>
    <property type="match status" value="1"/>
</dbReference>
<keyword evidence="3 8" id="KW-0479">Metal-binding</keyword>
<dbReference type="EC" id="1.13.11.20" evidence="2 9"/>
<dbReference type="GO" id="GO:0008198">
    <property type="term" value="F:ferrous iron binding"/>
    <property type="evidence" value="ECO:0007669"/>
    <property type="project" value="TreeGrafter"/>
</dbReference>
<dbReference type="GO" id="GO:0019448">
    <property type="term" value="P:L-cysteine catabolic process"/>
    <property type="evidence" value="ECO:0007669"/>
    <property type="project" value="TreeGrafter"/>
</dbReference>
<evidence type="ECO:0000256" key="2">
    <source>
        <dbReference type="ARBA" id="ARBA00013133"/>
    </source>
</evidence>
<dbReference type="InterPro" id="IPR011051">
    <property type="entry name" value="RmlC_Cupin_sf"/>
</dbReference>
<dbReference type="Proteomes" id="UP000275772">
    <property type="component" value="Unassembled WGS sequence"/>
</dbReference>
<evidence type="ECO:0000256" key="1">
    <source>
        <dbReference type="ARBA" id="ARBA00006622"/>
    </source>
</evidence>
<comment type="similarity">
    <text evidence="1 9">Belongs to the cysteine dioxygenase family.</text>
</comment>
<dbReference type="SUPFAM" id="SSF51182">
    <property type="entry name" value="RmlC-like cupins"/>
    <property type="match status" value="1"/>
</dbReference>
<keyword evidence="6 8" id="KW-0408">Iron</keyword>
<dbReference type="PANTHER" id="PTHR12918">
    <property type="entry name" value="CYSTEINE DIOXYGENASE"/>
    <property type="match status" value="1"/>
</dbReference>
<name>A0A383UWG7_BLUHO</name>
<evidence type="ECO:0000256" key="7">
    <source>
        <dbReference type="PIRSR" id="PIRSR610300-50"/>
    </source>
</evidence>
<comment type="catalytic activity">
    <reaction evidence="9">
        <text>L-cysteine + O2 = 3-sulfino-L-alanine + H(+)</text>
        <dbReference type="Rhea" id="RHEA:20441"/>
        <dbReference type="ChEBI" id="CHEBI:15378"/>
        <dbReference type="ChEBI" id="CHEBI:15379"/>
        <dbReference type="ChEBI" id="CHEBI:35235"/>
        <dbReference type="ChEBI" id="CHEBI:61085"/>
        <dbReference type="EC" id="1.13.11.20"/>
    </reaction>
</comment>
<evidence type="ECO:0000256" key="8">
    <source>
        <dbReference type="PIRSR" id="PIRSR610300-51"/>
    </source>
</evidence>
<keyword evidence="7" id="KW-0883">Thioether bond</keyword>
<keyword evidence="4 9" id="KW-0223">Dioxygenase</keyword>
<dbReference type="EMBL" id="UNSH01000064">
    <property type="protein sequence ID" value="SZF04119.1"/>
    <property type="molecule type" value="Genomic_DNA"/>
</dbReference>
<protein>
    <recommendedName>
        <fullName evidence="2 9">Cysteine dioxygenase</fullName>
        <ecNumber evidence="2 9">1.13.11.20</ecNumber>
    </recommendedName>
</protein>